<dbReference type="InterPro" id="IPR002347">
    <property type="entry name" value="SDR_fam"/>
</dbReference>
<dbReference type="EMBL" id="JACHYB010000001">
    <property type="protein sequence ID" value="MBB3186252.1"/>
    <property type="molecule type" value="Genomic_DNA"/>
</dbReference>
<dbReference type="PANTHER" id="PTHR43313">
    <property type="entry name" value="SHORT-CHAIN DEHYDROGENASE/REDUCTASE FAMILY 9C"/>
    <property type="match status" value="1"/>
</dbReference>
<comment type="caution">
    <text evidence="1">The sequence shown here is derived from an EMBL/GenBank/DDBJ whole genome shotgun (WGS) entry which is preliminary data.</text>
</comment>
<dbReference type="GO" id="GO:0016491">
    <property type="term" value="F:oxidoreductase activity"/>
    <property type="evidence" value="ECO:0007669"/>
    <property type="project" value="TreeGrafter"/>
</dbReference>
<dbReference type="InterPro" id="IPR036291">
    <property type="entry name" value="NAD(P)-bd_dom_sf"/>
</dbReference>
<dbReference type="Pfam" id="PF00106">
    <property type="entry name" value="adh_short"/>
    <property type="match status" value="1"/>
</dbReference>
<dbReference type="PRINTS" id="PR00081">
    <property type="entry name" value="GDHRDH"/>
</dbReference>
<accession>A0A7W5DNM2</accession>
<dbReference type="GO" id="GO:0008202">
    <property type="term" value="P:steroid metabolic process"/>
    <property type="evidence" value="ECO:0007669"/>
    <property type="project" value="TreeGrafter"/>
</dbReference>
<keyword evidence="2" id="KW-1185">Reference proteome</keyword>
<gene>
    <name evidence="1" type="ORF">FHX64_000415</name>
</gene>
<dbReference type="Proteomes" id="UP000544222">
    <property type="component" value="Unassembled WGS sequence"/>
</dbReference>
<dbReference type="Gene3D" id="3.40.50.720">
    <property type="entry name" value="NAD(P)-binding Rossmann-like Domain"/>
    <property type="match status" value="1"/>
</dbReference>
<evidence type="ECO:0000313" key="1">
    <source>
        <dbReference type="EMBL" id="MBB3186252.1"/>
    </source>
</evidence>
<organism evidence="1 2">
    <name type="scientific">Microbacter margulisiae</name>
    <dbReference type="NCBI Taxonomy" id="1350067"/>
    <lineage>
        <taxon>Bacteria</taxon>
        <taxon>Pseudomonadati</taxon>
        <taxon>Bacteroidota</taxon>
        <taxon>Bacteroidia</taxon>
        <taxon>Bacteroidales</taxon>
        <taxon>Porphyromonadaceae</taxon>
        <taxon>Microbacter</taxon>
    </lineage>
</organism>
<dbReference type="RefSeq" id="WP_183412170.1">
    <property type="nucleotide sequence ID" value="NZ_JACHYB010000001.1"/>
</dbReference>
<dbReference type="PANTHER" id="PTHR43313:SF1">
    <property type="entry name" value="3BETA-HYDROXYSTEROID DEHYDROGENASE DHS-16"/>
    <property type="match status" value="1"/>
</dbReference>
<proteinExistence type="predicted"/>
<name>A0A7W5DNM2_9PORP</name>
<dbReference type="SUPFAM" id="SSF51735">
    <property type="entry name" value="NAD(P)-binding Rossmann-fold domains"/>
    <property type="match status" value="1"/>
</dbReference>
<sequence length="291" mass="32374">MKTSFQQTILVTGTSSGIGRAVAVHLAREGYTVLASVRNSHDAEALQQLGITRLIPLHPLDLTLPEQIKTITGEIKTRVEQKVIPPLYAVIHIAGGGQIAPIELMDINGFRNELETRLVGPVSLLQKLLPLLRQTRGKVLWIATPGLLPVPYVADIHAPDFAVNYLARTLNIELQPDGIKNILVRCGGIDTPSPERSETHLNNMLKRWPDERLRIYKARLINLQNGLKSFNSRRTAPEEVASTVMHILKAKHPRGRYPVGYMSKAGALFEMLPQSWVDAIFSLRERKGSAR</sequence>
<reference evidence="1 2" key="1">
    <citation type="submission" date="2020-08" db="EMBL/GenBank/DDBJ databases">
        <title>Genomic Encyclopedia of Type Strains, Phase IV (KMG-IV): sequencing the most valuable type-strain genomes for metagenomic binning, comparative biology and taxonomic classification.</title>
        <authorList>
            <person name="Goeker M."/>
        </authorList>
    </citation>
    <scope>NUCLEOTIDE SEQUENCE [LARGE SCALE GENOMIC DNA]</scope>
    <source>
        <strain evidence="1 2">DSM 27471</strain>
    </source>
</reference>
<protein>
    <submittedName>
        <fullName evidence="1">NAD(P)-dependent dehydrogenase (Short-subunit alcohol dehydrogenase family)</fullName>
    </submittedName>
</protein>
<dbReference type="AlphaFoldDB" id="A0A7W5DNM2"/>
<evidence type="ECO:0000313" key="2">
    <source>
        <dbReference type="Proteomes" id="UP000544222"/>
    </source>
</evidence>